<comment type="similarity">
    <text evidence="9">Belongs to the early nodulin-like (ENODL) family.</text>
</comment>
<dbReference type="Gene3D" id="2.60.40.420">
    <property type="entry name" value="Cupredoxins - blue copper proteins"/>
    <property type="match status" value="1"/>
</dbReference>
<dbReference type="InterPro" id="IPR003245">
    <property type="entry name" value="Phytocyanin_dom"/>
</dbReference>
<dbReference type="STRING" id="59895.A0A124SGC5"/>
<dbReference type="InterPro" id="IPR039391">
    <property type="entry name" value="Phytocyanin-like"/>
</dbReference>
<evidence type="ECO:0000313" key="13">
    <source>
        <dbReference type="Proteomes" id="UP000243975"/>
    </source>
</evidence>
<keyword evidence="7" id="KW-0325">Glycoprotein</keyword>
<feature type="domain" description="Phytocyanin" evidence="11">
    <location>
        <begin position="47"/>
        <end position="149"/>
    </location>
</feature>
<keyword evidence="6" id="KW-1015">Disulfide bond</keyword>
<organism evidence="12 13">
    <name type="scientific">Cynara cardunculus var. scolymus</name>
    <name type="common">Globe artichoke</name>
    <name type="synonym">Cynara scolymus</name>
    <dbReference type="NCBI Taxonomy" id="59895"/>
    <lineage>
        <taxon>Eukaryota</taxon>
        <taxon>Viridiplantae</taxon>
        <taxon>Streptophyta</taxon>
        <taxon>Embryophyta</taxon>
        <taxon>Tracheophyta</taxon>
        <taxon>Spermatophyta</taxon>
        <taxon>Magnoliopsida</taxon>
        <taxon>eudicotyledons</taxon>
        <taxon>Gunneridae</taxon>
        <taxon>Pentapetalae</taxon>
        <taxon>asterids</taxon>
        <taxon>campanulids</taxon>
        <taxon>Asterales</taxon>
        <taxon>Asteraceae</taxon>
        <taxon>Carduoideae</taxon>
        <taxon>Cardueae</taxon>
        <taxon>Carduinae</taxon>
        <taxon>Cynara</taxon>
    </lineage>
</organism>
<evidence type="ECO:0000256" key="6">
    <source>
        <dbReference type="ARBA" id="ARBA00023157"/>
    </source>
</evidence>
<keyword evidence="10" id="KW-0812">Transmembrane</keyword>
<evidence type="ECO:0000256" key="7">
    <source>
        <dbReference type="ARBA" id="ARBA00023180"/>
    </source>
</evidence>
<gene>
    <name evidence="12" type="ORF">Ccrd_015709</name>
</gene>
<dbReference type="FunFam" id="2.60.40.420:FF:000010">
    <property type="entry name" value="Early nodulin-like protein 1"/>
    <property type="match status" value="1"/>
</dbReference>
<dbReference type="InterPro" id="IPR041846">
    <property type="entry name" value="ENL_dom"/>
</dbReference>
<feature type="transmembrane region" description="Helical" evidence="10">
    <location>
        <begin position="194"/>
        <end position="213"/>
    </location>
</feature>
<proteinExistence type="inferred from homology"/>
<dbReference type="AlphaFoldDB" id="A0A124SGC5"/>
<evidence type="ECO:0000256" key="4">
    <source>
        <dbReference type="ARBA" id="ARBA00022729"/>
    </source>
</evidence>
<evidence type="ECO:0000256" key="10">
    <source>
        <dbReference type="SAM" id="Phobius"/>
    </source>
</evidence>
<dbReference type="Pfam" id="PF02298">
    <property type="entry name" value="Cu_bind_like"/>
    <property type="match status" value="1"/>
</dbReference>
<comment type="caution">
    <text evidence="12">The sequence shown here is derived from an EMBL/GenBank/DDBJ whole genome shotgun (WGS) entry which is preliminary data.</text>
</comment>
<keyword evidence="2" id="KW-1003">Cell membrane</keyword>
<evidence type="ECO:0000313" key="12">
    <source>
        <dbReference type="EMBL" id="KVI05957.1"/>
    </source>
</evidence>
<name>A0A124SGC5_CYNCS</name>
<evidence type="ECO:0000256" key="1">
    <source>
        <dbReference type="ARBA" id="ARBA00004609"/>
    </source>
</evidence>
<dbReference type="PANTHER" id="PTHR33021:SF234">
    <property type="entry name" value="EARLY NODULIN-LIKE PROTEIN 7"/>
    <property type="match status" value="1"/>
</dbReference>
<keyword evidence="5 10" id="KW-0472">Membrane</keyword>
<evidence type="ECO:0000256" key="8">
    <source>
        <dbReference type="ARBA" id="ARBA00023288"/>
    </source>
</evidence>
<dbReference type="OMA" id="VYSHWAS"/>
<reference evidence="12 13" key="1">
    <citation type="journal article" date="2016" name="Sci. Rep.">
        <title>The genome sequence of the outbreeding globe artichoke constructed de novo incorporating a phase-aware low-pass sequencing strategy of F1 progeny.</title>
        <authorList>
            <person name="Scaglione D."/>
            <person name="Reyes-Chin-Wo S."/>
            <person name="Acquadro A."/>
            <person name="Froenicke L."/>
            <person name="Portis E."/>
            <person name="Beitel C."/>
            <person name="Tirone M."/>
            <person name="Mauro R."/>
            <person name="Lo Monaco A."/>
            <person name="Mauromicale G."/>
            <person name="Faccioli P."/>
            <person name="Cattivelli L."/>
            <person name="Rieseberg L."/>
            <person name="Michelmore R."/>
            <person name="Lanteri S."/>
        </authorList>
    </citation>
    <scope>NUCLEOTIDE SEQUENCE [LARGE SCALE GENOMIC DNA]</scope>
    <source>
        <strain evidence="12">2C</strain>
    </source>
</reference>
<dbReference type="CDD" id="cd11019">
    <property type="entry name" value="OsENODL1_like"/>
    <property type="match status" value="1"/>
</dbReference>
<evidence type="ECO:0000256" key="2">
    <source>
        <dbReference type="ARBA" id="ARBA00022475"/>
    </source>
</evidence>
<protein>
    <submittedName>
        <fullName evidence="12">Cupredoxin</fullName>
    </submittedName>
</protein>
<accession>A0A124SGC5</accession>
<dbReference type="GO" id="GO:0005886">
    <property type="term" value="C:plasma membrane"/>
    <property type="evidence" value="ECO:0007669"/>
    <property type="project" value="UniProtKB-SubCell"/>
</dbReference>
<dbReference type="InterPro" id="IPR008972">
    <property type="entry name" value="Cupredoxin"/>
</dbReference>
<evidence type="ECO:0000256" key="3">
    <source>
        <dbReference type="ARBA" id="ARBA00022622"/>
    </source>
</evidence>
<keyword evidence="3" id="KW-0336">GPI-anchor</keyword>
<dbReference type="SUPFAM" id="SSF49503">
    <property type="entry name" value="Cupredoxins"/>
    <property type="match status" value="1"/>
</dbReference>
<dbReference type="EMBL" id="LEKV01001857">
    <property type="protein sequence ID" value="KVI05957.1"/>
    <property type="molecule type" value="Genomic_DNA"/>
</dbReference>
<evidence type="ECO:0000256" key="9">
    <source>
        <dbReference type="ARBA" id="ARBA00035011"/>
    </source>
</evidence>
<evidence type="ECO:0000256" key="5">
    <source>
        <dbReference type="ARBA" id="ARBA00023136"/>
    </source>
</evidence>
<dbReference type="Gramene" id="KVI05957">
    <property type="protein sequence ID" value="KVI05957"/>
    <property type="gene ID" value="Ccrd_015709"/>
</dbReference>
<keyword evidence="10" id="KW-1133">Transmembrane helix</keyword>
<dbReference type="PROSITE" id="PS51485">
    <property type="entry name" value="PHYTOCYANIN"/>
    <property type="match status" value="1"/>
</dbReference>
<sequence>MATPILQAQTTPITTFCACKPKKMASSTSFALLFLAIATATTTAAAKEFQVGDAVGWRIPATNETELYNVWASRRRFHIGDSLRFHYKTDSVVVVEKWGFYHCDSSNPLSFFNDGNTLINLDKVGTIYFISGNADRCNKGQRMTVKVMNLHQFPPSIAPSIAIPPQNNPYYAMSPSPSPSHLSGSGTSSDSGPVASVSASIMVLIVGLGLWLVQP</sequence>
<dbReference type="Proteomes" id="UP000243975">
    <property type="component" value="Unassembled WGS sequence"/>
</dbReference>
<dbReference type="GO" id="GO:0098552">
    <property type="term" value="C:side of membrane"/>
    <property type="evidence" value="ECO:0007669"/>
    <property type="project" value="UniProtKB-KW"/>
</dbReference>
<keyword evidence="8" id="KW-0449">Lipoprotein</keyword>
<dbReference type="GO" id="GO:0009055">
    <property type="term" value="F:electron transfer activity"/>
    <property type="evidence" value="ECO:0007669"/>
    <property type="project" value="InterPro"/>
</dbReference>
<dbReference type="PANTHER" id="PTHR33021">
    <property type="entry name" value="BLUE COPPER PROTEIN"/>
    <property type="match status" value="1"/>
</dbReference>
<keyword evidence="13" id="KW-1185">Reference proteome</keyword>
<keyword evidence="4" id="KW-0732">Signal</keyword>
<evidence type="ECO:0000259" key="11">
    <source>
        <dbReference type="PROSITE" id="PS51485"/>
    </source>
</evidence>
<comment type="subcellular location">
    <subcellularLocation>
        <location evidence="1">Cell membrane</location>
        <topology evidence="1">Lipid-anchor</topology>
        <topology evidence="1">GPI-anchor</topology>
    </subcellularLocation>
</comment>